<dbReference type="Pfam" id="PF00082">
    <property type="entry name" value="Peptidase_S8"/>
    <property type="match status" value="1"/>
</dbReference>
<dbReference type="InterPro" id="IPR036852">
    <property type="entry name" value="Peptidase_S8/S53_dom_sf"/>
</dbReference>
<dbReference type="SUPFAM" id="SSF52743">
    <property type="entry name" value="Subtilisin-like"/>
    <property type="match status" value="1"/>
</dbReference>
<dbReference type="InterPro" id="IPR000209">
    <property type="entry name" value="Peptidase_S8/S53_dom"/>
</dbReference>
<evidence type="ECO:0000313" key="2">
    <source>
        <dbReference type="EMBL" id="EDX78366.1"/>
    </source>
</evidence>
<dbReference type="STRING" id="118168.MC7420_7019"/>
<reference evidence="2 3" key="1">
    <citation type="submission" date="2008-07" db="EMBL/GenBank/DDBJ databases">
        <authorList>
            <person name="Tandeau de Marsac N."/>
            <person name="Ferriera S."/>
            <person name="Johnson J."/>
            <person name="Kravitz S."/>
            <person name="Beeson K."/>
            <person name="Sutton G."/>
            <person name="Rogers Y.-H."/>
            <person name="Friedman R."/>
            <person name="Frazier M."/>
            <person name="Venter J.C."/>
        </authorList>
    </citation>
    <scope>NUCLEOTIDE SEQUENCE [LARGE SCALE GENOMIC DNA]</scope>
    <source>
        <strain evidence="2 3">PCC 7420</strain>
    </source>
</reference>
<dbReference type="HOGENOM" id="CLU_836031_0_0_3"/>
<accession>B4VHN6</accession>
<proteinExistence type="predicted"/>
<name>B4VHN6_9CYAN</name>
<evidence type="ECO:0000313" key="3">
    <source>
        <dbReference type="Proteomes" id="UP000003835"/>
    </source>
</evidence>
<protein>
    <recommendedName>
        <fullName evidence="1">Peptidase S8/S53 domain-containing protein</fullName>
    </recommendedName>
</protein>
<feature type="domain" description="Peptidase S8/S53" evidence="1">
    <location>
        <begin position="3"/>
        <end position="108"/>
    </location>
</feature>
<dbReference type="Gene3D" id="3.40.50.200">
    <property type="entry name" value="Peptidase S8/S53 domain"/>
    <property type="match status" value="1"/>
</dbReference>
<evidence type="ECO:0000259" key="1">
    <source>
        <dbReference type="Pfam" id="PF00082"/>
    </source>
</evidence>
<dbReference type="Proteomes" id="UP000003835">
    <property type="component" value="Unassembled WGS sequence"/>
</dbReference>
<keyword evidence="3" id="KW-1185">Reference proteome</keyword>
<gene>
    <name evidence="2" type="ORF">MC7420_7019</name>
</gene>
<organism evidence="2 3">
    <name type="scientific">Coleofasciculus chthonoplastes PCC 7420</name>
    <dbReference type="NCBI Taxonomy" id="118168"/>
    <lineage>
        <taxon>Bacteria</taxon>
        <taxon>Bacillati</taxon>
        <taxon>Cyanobacteriota</taxon>
        <taxon>Cyanophyceae</taxon>
        <taxon>Coleofasciculales</taxon>
        <taxon>Coleofasciculaceae</taxon>
        <taxon>Coleofasciculus</taxon>
    </lineage>
</organism>
<dbReference type="AlphaFoldDB" id="B4VHN6"/>
<sequence>MPANAPAPFTRIGPGLSSGTKNFAIKPDIVAYGGNWAIQTVVGGNPSWKPFVFLGEPTIQKEQNGRFMTARSGTSFACPHVAHACAIASASLEATLGYKPSANLIRALVGSATIPPLCPPGWLDDEKETLRLVGYGMCSVDDLRWSKKNRVRLIAMDELELDKLHIYRIAIPEIFIATKGKRGITVALAYDPPVRSSRKEYLANTMWVEALQGLTDEEVQLYKAKFTGEDAPKPPSGSEIKELQPPKTNLQWSTLQVRRRTWSRKKFRVPNGETEPVIHFVVGCQQRFPTEFDYKQRYGLVVLFWHESEEIELYQALRNRVTLKAARVRVGV</sequence>
<dbReference type="eggNOG" id="COG1404">
    <property type="taxonomic scope" value="Bacteria"/>
</dbReference>
<dbReference type="GO" id="GO:0006508">
    <property type="term" value="P:proteolysis"/>
    <property type="evidence" value="ECO:0007669"/>
    <property type="project" value="InterPro"/>
</dbReference>
<dbReference type="GO" id="GO:0004252">
    <property type="term" value="F:serine-type endopeptidase activity"/>
    <property type="evidence" value="ECO:0007669"/>
    <property type="project" value="InterPro"/>
</dbReference>
<dbReference type="EMBL" id="DS989841">
    <property type="protein sequence ID" value="EDX78366.1"/>
    <property type="molecule type" value="Genomic_DNA"/>
</dbReference>